<evidence type="ECO:0000256" key="6">
    <source>
        <dbReference type="ARBA" id="ARBA00023053"/>
    </source>
</evidence>
<organism evidence="13 14">
    <name type="scientific">Pseudomonas citronellolis</name>
    <dbReference type="NCBI Taxonomy" id="53408"/>
    <lineage>
        <taxon>Bacteria</taxon>
        <taxon>Pseudomonadati</taxon>
        <taxon>Pseudomonadota</taxon>
        <taxon>Gammaproteobacteria</taxon>
        <taxon>Pseudomonadales</taxon>
        <taxon>Pseudomonadaceae</taxon>
        <taxon>Pseudomonas</taxon>
    </lineage>
</organism>
<sequence length="416" mass="43829">MTEIWAQAALWLGLALLATLVSIFLRIATALSEIVVGTIAQLIIGALLGMAVLQGDASWIRFLSGAGAILLTFLAGAELDPKVFRAHWKQATVIGLVGFVVPFPGCAALARWGLGWDAQASWLAGIAMSTTSVAVVYAVMLELGLNTSEYGKIVLAACFVNDLATVIALGLIFAPFTLKTAGFAGALVLAALLLPWLTPRFFRRFGGRPSELEAKFLMLCLFGLGAAATWAGSEAVLPAYLIGMVLAGTVGKDHALIRRLRTLTFGLLTPFYFIRAGSLVSLPALAAAPAAFVLLLLLLVKMLTKLVGVYPTCLVYGSPRREGAYTTLLMSTGLTFGTISALFGLAHGLIDQGQYSALVAAVIGSAVVPTLIANAFFLPRHLLPKGDAEEEGAAPPAEPARHDDLRPQTRRRGGEA</sequence>
<feature type="transmembrane region" description="Helical" evidence="11">
    <location>
        <begin position="182"/>
        <end position="202"/>
    </location>
</feature>
<gene>
    <name evidence="13" type="ORF">P3W55_11895</name>
</gene>
<keyword evidence="2" id="KW-0813">Transport</keyword>
<evidence type="ECO:0000256" key="11">
    <source>
        <dbReference type="SAM" id="Phobius"/>
    </source>
</evidence>
<dbReference type="EMBL" id="JARJLR010000210">
    <property type="protein sequence ID" value="MDF3842409.1"/>
    <property type="molecule type" value="Genomic_DNA"/>
</dbReference>
<feature type="transmembrane region" description="Helical" evidence="11">
    <location>
        <begin position="59"/>
        <end position="79"/>
    </location>
</feature>
<keyword evidence="6" id="KW-0915">Sodium</keyword>
<feature type="domain" description="Cation/H+ exchanger transmembrane" evidence="12">
    <location>
        <begin position="18"/>
        <end position="371"/>
    </location>
</feature>
<feature type="transmembrane region" description="Helical" evidence="11">
    <location>
        <begin position="237"/>
        <end position="256"/>
    </location>
</feature>
<dbReference type="GO" id="GO:0015297">
    <property type="term" value="F:antiporter activity"/>
    <property type="evidence" value="ECO:0007669"/>
    <property type="project" value="UniProtKB-KW"/>
</dbReference>
<dbReference type="Proteomes" id="UP001220662">
    <property type="component" value="Unassembled WGS sequence"/>
</dbReference>
<evidence type="ECO:0000256" key="3">
    <source>
        <dbReference type="ARBA" id="ARBA00022449"/>
    </source>
</evidence>
<keyword evidence="9" id="KW-0739">Sodium transport</keyword>
<protein>
    <submittedName>
        <fullName evidence="13">Cation:proton antiporter</fullName>
    </submittedName>
</protein>
<keyword evidence="3" id="KW-0050">Antiport</keyword>
<feature type="transmembrane region" description="Helical" evidence="11">
    <location>
        <begin position="214"/>
        <end position="231"/>
    </location>
</feature>
<dbReference type="RefSeq" id="WP_276214515.1">
    <property type="nucleotide sequence ID" value="NZ_JARJLR010000210.1"/>
</dbReference>
<dbReference type="Pfam" id="PF00999">
    <property type="entry name" value="Na_H_Exchanger"/>
    <property type="match status" value="1"/>
</dbReference>
<dbReference type="GO" id="GO:0006814">
    <property type="term" value="P:sodium ion transport"/>
    <property type="evidence" value="ECO:0007669"/>
    <property type="project" value="UniProtKB-KW"/>
</dbReference>
<evidence type="ECO:0000256" key="4">
    <source>
        <dbReference type="ARBA" id="ARBA00022692"/>
    </source>
</evidence>
<name>A0AAW6P5V3_9PSED</name>
<dbReference type="InterPro" id="IPR038770">
    <property type="entry name" value="Na+/solute_symporter_sf"/>
</dbReference>
<reference evidence="13" key="1">
    <citation type="submission" date="2023-03" db="EMBL/GenBank/DDBJ databases">
        <title>Draft assemblies of triclosan tolerant bacteria isolated from returned activated sludge.</title>
        <authorList>
            <person name="Van Hamelsveld S."/>
        </authorList>
    </citation>
    <scope>NUCLEOTIDE SEQUENCE</scope>
    <source>
        <strain evidence="13">GW210015_S63</strain>
    </source>
</reference>
<dbReference type="Gene3D" id="1.20.1530.20">
    <property type="match status" value="1"/>
</dbReference>
<accession>A0AAW6P5V3</accession>
<dbReference type="GO" id="GO:1902600">
    <property type="term" value="P:proton transmembrane transport"/>
    <property type="evidence" value="ECO:0007669"/>
    <property type="project" value="InterPro"/>
</dbReference>
<comment type="subcellular location">
    <subcellularLocation>
        <location evidence="1">Membrane</location>
        <topology evidence="1">Multi-pass membrane protein</topology>
    </subcellularLocation>
</comment>
<evidence type="ECO:0000256" key="9">
    <source>
        <dbReference type="ARBA" id="ARBA00023201"/>
    </source>
</evidence>
<feature type="transmembrane region" description="Helical" evidence="11">
    <location>
        <begin position="120"/>
        <end position="141"/>
    </location>
</feature>
<feature type="transmembrane region" description="Helical" evidence="11">
    <location>
        <begin position="34"/>
        <end position="53"/>
    </location>
</feature>
<feature type="region of interest" description="Disordered" evidence="10">
    <location>
        <begin position="387"/>
        <end position="416"/>
    </location>
</feature>
<keyword evidence="5 11" id="KW-1133">Transmembrane helix</keyword>
<dbReference type="InterPro" id="IPR006153">
    <property type="entry name" value="Cation/H_exchanger_TM"/>
</dbReference>
<proteinExistence type="predicted"/>
<dbReference type="GO" id="GO:0016020">
    <property type="term" value="C:membrane"/>
    <property type="evidence" value="ECO:0007669"/>
    <property type="project" value="UniProtKB-SubCell"/>
</dbReference>
<evidence type="ECO:0000256" key="1">
    <source>
        <dbReference type="ARBA" id="ARBA00004141"/>
    </source>
</evidence>
<feature type="compositionally biased region" description="Basic and acidic residues" evidence="10">
    <location>
        <begin position="399"/>
        <end position="416"/>
    </location>
</feature>
<dbReference type="PANTHER" id="PTHR43562">
    <property type="entry name" value="NAPA-TYPE SODIUM/HYDROGEN ANTIPORTER"/>
    <property type="match status" value="1"/>
</dbReference>
<evidence type="ECO:0000313" key="13">
    <source>
        <dbReference type="EMBL" id="MDF3842409.1"/>
    </source>
</evidence>
<feature type="transmembrane region" description="Helical" evidence="11">
    <location>
        <begin position="153"/>
        <end position="176"/>
    </location>
</feature>
<evidence type="ECO:0000256" key="7">
    <source>
        <dbReference type="ARBA" id="ARBA00023065"/>
    </source>
</evidence>
<evidence type="ECO:0000256" key="5">
    <source>
        <dbReference type="ARBA" id="ARBA00022989"/>
    </source>
</evidence>
<evidence type="ECO:0000256" key="8">
    <source>
        <dbReference type="ARBA" id="ARBA00023136"/>
    </source>
</evidence>
<evidence type="ECO:0000256" key="10">
    <source>
        <dbReference type="SAM" id="MobiDB-lite"/>
    </source>
</evidence>
<keyword evidence="4 11" id="KW-0812">Transmembrane</keyword>
<comment type="caution">
    <text evidence="13">The sequence shown here is derived from an EMBL/GenBank/DDBJ whole genome shotgun (WGS) entry which is preliminary data.</text>
</comment>
<keyword evidence="8 11" id="KW-0472">Membrane</keyword>
<evidence type="ECO:0000256" key="2">
    <source>
        <dbReference type="ARBA" id="ARBA00022448"/>
    </source>
</evidence>
<feature type="transmembrane region" description="Helical" evidence="11">
    <location>
        <begin position="6"/>
        <end position="27"/>
    </location>
</feature>
<dbReference type="PANTHER" id="PTHR43562:SF3">
    <property type="entry name" value="SODIUM ION_PROTON EXCHANGER (EUROFUNG)"/>
    <property type="match status" value="1"/>
</dbReference>
<evidence type="ECO:0000259" key="12">
    <source>
        <dbReference type="Pfam" id="PF00999"/>
    </source>
</evidence>
<feature type="transmembrane region" description="Helical" evidence="11">
    <location>
        <begin position="356"/>
        <end position="378"/>
    </location>
</feature>
<feature type="transmembrane region" description="Helical" evidence="11">
    <location>
        <begin position="328"/>
        <end position="350"/>
    </location>
</feature>
<keyword evidence="7" id="KW-0406">Ion transport</keyword>
<dbReference type="AlphaFoldDB" id="A0AAW6P5V3"/>
<evidence type="ECO:0000313" key="14">
    <source>
        <dbReference type="Proteomes" id="UP001220662"/>
    </source>
</evidence>
<feature type="transmembrane region" description="Helical" evidence="11">
    <location>
        <begin position="91"/>
        <end position="114"/>
    </location>
</feature>